<dbReference type="GO" id="GO:0015020">
    <property type="term" value="F:glucuronosyltransferase activity"/>
    <property type="evidence" value="ECO:0007669"/>
    <property type="project" value="InterPro"/>
</dbReference>
<evidence type="ECO:0000256" key="3">
    <source>
        <dbReference type="ARBA" id="ARBA00004922"/>
    </source>
</evidence>
<dbReference type="GO" id="GO:0046872">
    <property type="term" value="F:metal ion binding"/>
    <property type="evidence" value="ECO:0007669"/>
    <property type="project" value="UniProtKB-KW"/>
</dbReference>
<dbReference type="PANTHER" id="PTHR46420:SF1">
    <property type="entry name" value="BETA-1,4-GLUCURONYLTRANSFERASE 1"/>
    <property type="match status" value="1"/>
</dbReference>
<sequence length="615" mass="70439">MRKLLLAVFTGCLLWTVANVRLRQPDRLDLGSMEVSISTDSKAADPNVVGVLAVQKPSRIELVPRFRQHVVIDSSRRYKLYKDLLPYEELTITESNARLCLATIASLDVLNHLPGILDQWTNPISLALFAPNSEGLSLLMSFVHFLRKCRLLARIALQVHAVLPARERANFTSKLDMARGFSCDEAHSLHATLLAMSSNRKGKTPRFPQNVLRNLAVDGCQSFRTTHFIAIDIDFRPSAGLHTRLEQFLADEPVCPKCLYVMAAFEAPEGLPVPASKADIVTLMQNHTIDVYHRVAYFMNQRATQTERWLKLDAVSAEDRLKVAYEIRYEFGYEGFFMAPFGVPRYVEAFVGYGHTRSTQLLLCYAEGYRFYLLNDGYLMHDGIRRSRKNNPQREREKKTNARLFYKFLKKLFATYPKLRKEFAKIASTENEGQKPAKKFTSSLSMKMSRGKKTSDRPIDVYSEQRFSYEKVKERSVNSSSLWPTAPITKAPKQQVDHTFRRPFHRGPLFHGNSDLEHARRKSWSRSSVVHIIRCRQLEQVVLPFVLVTRPTVTASLATLTKVNLSIHWLDPDRLEELHVNGCTLDQLFKLAEPSSTIRGSKKPLCLRRHLLFMH</sequence>
<comment type="cofactor">
    <cofactor evidence="1">
        <name>Mn(2+)</name>
        <dbReference type="ChEBI" id="CHEBI:29035"/>
    </cofactor>
</comment>
<gene>
    <name evidence="23" type="ORF">BIW11_02997</name>
</gene>
<reference evidence="23 24" key="1">
    <citation type="journal article" date="2017" name="Gigascience">
        <title>Draft genome of the honey bee ectoparasitic mite, Tropilaelaps mercedesae, is shaped by the parasitic life history.</title>
        <authorList>
            <person name="Dong X."/>
            <person name="Armstrong S.D."/>
            <person name="Xia D."/>
            <person name="Makepeace B.L."/>
            <person name="Darby A.C."/>
            <person name="Kadowaki T."/>
        </authorList>
    </citation>
    <scope>NUCLEOTIDE SEQUENCE [LARGE SCALE GENOMIC DNA]</scope>
    <source>
        <strain evidence="23">Wuxi-XJTLU</strain>
    </source>
</reference>
<evidence type="ECO:0000256" key="6">
    <source>
        <dbReference type="ARBA" id="ARBA00022676"/>
    </source>
</evidence>
<evidence type="ECO:0000256" key="22">
    <source>
        <dbReference type="SAM" id="SignalP"/>
    </source>
</evidence>
<comment type="catalytic activity">
    <reaction evidence="20">
        <text>3-O-[beta-D-Xyl-(1-&gt;4)-Rib-ol-P-Rib-ol-P-3-beta-D-GalNAc-(1-&gt;3)-beta-D-GlcNAc-(1-&gt;4)-(O-6-P-alpha-D-Man)]-Thr-[protein] + UDP-alpha-D-glucuronate = 3-O-[beta-D-GlcA-(1-&gt;3)-beta-D-Xyl-(1-&gt;4)-Rib-ol-P-Rib-ol-P-3-beta-D-GalNAc-(1-&gt;3)-beta-D-GlcNAc-(1-&gt;4)-(O-6-P-alpha-D-Man)]-Thr-[protein] + UDP + H(+)</text>
        <dbReference type="Rhea" id="RHEA:46860"/>
        <dbReference type="Rhea" id="RHEA-COMP:15023"/>
        <dbReference type="Rhea" id="RHEA-COMP:17482"/>
        <dbReference type="ChEBI" id="CHEBI:15378"/>
        <dbReference type="ChEBI" id="CHEBI:58052"/>
        <dbReference type="ChEBI" id="CHEBI:58223"/>
        <dbReference type="ChEBI" id="CHEBI:142405"/>
        <dbReference type="ChEBI" id="CHEBI:177336"/>
    </reaction>
</comment>
<comment type="similarity">
    <text evidence="4">Belongs to the glycosyltransferase 49 family.</text>
</comment>
<evidence type="ECO:0000256" key="2">
    <source>
        <dbReference type="ARBA" id="ARBA00004323"/>
    </source>
</evidence>
<evidence type="ECO:0000256" key="14">
    <source>
        <dbReference type="ARBA" id="ARBA00023180"/>
    </source>
</evidence>
<keyword evidence="12" id="KW-0333">Golgi apparatus</keyword>
<dbReference type="Proteomes" id="UP000192247">
    <property type="component" value="Unassembled WGS sequence"/>
</dbReference>
<feature type="chain" id="PRO_5012303175" description="Beta-1,4-glucuronyltransferase 1" evidence="22">
    <location>
        <begin position="20"/>
        <end position="615"/>
    </location>
</feature>
<evidence type="ECO:0000313" key="23">
    <source>
        <dbReference type="EMBL" id="OQR76843.1"/>
    </source>
</evidence>
<dbReference type="InterPro" id="IPR043189">
    <property type="entry name" value="B4GAT1"/>
</dbReference>
<proteinExistence type="inferred from homology"/>
<keyword evidence="24" id="KW-1185">Reference proteome</keyword>
<dbReference type="STRING" id="418985.A0A1V9XTR3"/>
<dbReference type="InParanoid" id="A0A1V9XTR3"/>
<evidence type="ECO:0000256" key="20">
    <source>
        <dbReference type="ARBA" id="ARBA00047852"/>
    </source>
</evidence>
<evidence type="ECO:0000256" key="7">
    <source>
        <dbReference type="ARBA" id="ARBA00022679"/>
    </source>
</evidence>
<comment type="caution">
    <text evidence="23">The sequence shown here is derived from an EMBL/GenBank/DDBJ whole genome shotgun (WGS) entry which is preliminary data.</text>
</comment>
<dbReference type="UniPathway" id="UPA00378"/>
<dbReference type="PANTHER" id="PTHR46420">
    <property type="entry name" value="BETA-1,4-GLUCURONYLTRANSFERASE 1"/>
    <property type="match status" value="1"/>
</dbReference>
<keyword evidence="22" id="KW-0732">Signal</keyword>
<organism evidence="23 24">
    <name type="scientific">Tropilaelaps mercedesae</name>
    <dbReference type="NCBI Taxonomy" id="418985"/>
    <lineage>
        <taxon>Eukaryota</taxon>
        <taxon>Metazoa</taxon>
        <taxon>Ecdysozoa</taxon>
        <taxon>Arthropoda</taxon>
        <taxon>Chelicerata</taxon>
        <taxon>Arachnida</taxon>
        <taxon>Acari</taxon>
        <taxon>Parasitiformes</taxon>
        <taxon>Mesostigmata</taxon>
        <taxon>Gamasina</taxon>
        <taxon>Dermanyssoidea</taxon>
        <taxon>Laelapidae</taxon>
        <taxon>Tropilaelaps</taxon>
    </lineage>
</organism>
<accession>A0A1V9XTR3</accession>
<keyword evidence="9" id="KW-0479">Metal-binding</keyword>
<comment type="subcellular location">
    <subcellularLocation>
        <location evidence="2">Golgi apparatus membrane</location>
        <topology evidence="2">Single-pass type II membrane protein</topology>
    </subcellularLocation>
</comment>
<evidence type="ECO:0000256" key="13">
    <source>
        <dbReference type="ARBA" id="ARBA00023136"/>
    </source>
</evidence>
<keyword evidence="13" id="KW-0472">Membrane</keyword>
<keyword evidence="14" id="KW-0325">Glycoprotein</keyword>
<keyword evidence="11" id="KW-1133">Transmembrane helix</keyword>
<keyword evidence="8" id="KW-0812">Transmembrane</keyword>
<keyword evidence="6" id="KW-0328">Glycosyltransferase</keyword>
<dbReference type="EMBL" id="MNPL01004313">
    <property type="protein sequence ID" value="OQR76843.1"/>
    <property type="molecule type" value="Genomic_DNA"/>
</dbReference>
<dbReference type="GO" id="GO:0035269">
    <property type="term" value="P:protein O-linked glycosylation via mannose"/>
    <property type="evidence" value="ECO:0007669"/>
    <property type="project" value="TreeGrafter"/>
</dbReference>
<protein>
    <recommendedName>
        <fullName evidence="5">Beta-1,4-glucuronyltransferase 1</fullName>
    </recommendedName>
    <alternativeName>
        <fullName evidence="16">I-beta-1,3-N-acetylglucosaminyltransferase</fullName>
    </alternativeName>
    <alternativeName>
        <fullName evidence="19">N-acetyllactosaminide beta-1,3-N-acetylglucosaminyltransferase</fullName>
    </alternativeName>
    <alternativeName>
        <fullName evidence="17">Poly-N-acetyllactosamine extension enzyme</fullName>
    </alternativeName>
    <alternativeName>
        <fullName evidence="18">UDP-GlcNAc:betaGal beta-1,3-N-acetylglucosaminyltransferase 1</fullName>
    </alternativeName>
</protein>
<evidence type="ECO:0000256" key="1">
    <source>
        <dbReference type="ARBA" id="ARBA00001936"/>
    </source>
</evidence>
<feature type="region of interest" description="Disordered" evidence="21">
    <location>
        <begin position="430"/>
        <end position="455"/>
    </location>
</feature>
<dbReference type="GO" id="GO:0000139">
    <property type="term" value="C:Golgi membrane"/>
    <property type="evidence" value="ECO:0007669"/>
    <property type="project" value="UniProtKB-SubCell"/>
</dbReference>
<name>A0A1V9XTR3_9ACAR</name>
<evidence type="ECO:0000256" key="16">
    <source>
        <dbReference type="ARBA" id="ARBA00030723"/>
    </source>
</evidence>
<evidence type="ECO:0000256" key="5">
    <source>
        <dbReference type="ARBA" id="ARBA00017962"/>
    </source>
</evidence>
<keyword evidence="15" id="KW-0464">Manganese</keyword>
<dbReference type="AlphaFoldDB" id="A0A1V9XTR3"/>
<evidence type="ECO:0000256" key="21">
    <source>
        <dbReference type="SAM" id="MobiDB-lite"/>
    </source>
</evidence>
<dbReference type="Pfam" id="PF13896">
    <property type="entry name" value="Glyco_transf_49"/>
    <property type="match status" value="1"/>
</dbReference>
<keyword evidence="7" id="KW-0808">Transferase</keyword>
<evidence type="ECO:0000256" key="17">
    <source>
        <dbReference type="ARBA" id="ARBA00032175"/>
    </source>
</evidence>
<evidence type="ECO:0000256" key="15">
    <source>
        <dbReference type="ARBA" id="ARBA00023211"/>
    </source>
</evidence>
<evidence type="ECO:0000256" key="11">
    <source>
        <dbReference type="ARBA" id="ARBA00022989"/>
    </source>
</evidence>
<dbReference type="OrthoDB" id="6479716at2759"/>
<evidence type="ECO:0000313" key="24">
    <source>
        <dbReference type="Proteomes" id="UP000192247"/>
    </source>
</evidence>
<evidence type="ECO:0000256" key="9">
    <source>
        <dbReference type="ARBA" id="ARBA00022723"/>
    </source>
</evidence>
<evidence type="ECO:0000256" key="4">
    <source>
        <dbReference type="ARBA" id="ARBA00008539"/>
    </source>
</evidence>
<evidence type="ECO:0000256" key="10">
    <source>
        <dbReference type="ARBA" id="ARBA00022968"/>
    </source>
</evidence>
<evidence type="ECO:0000256" key="12">
    <source>
        <dbReference type="ARBA" id="ARBA00023034"/>
    </source>
</evidence>
<keyword evidence="10" id="KW-0735">Signal-anchor</keyword>
<comment type="pathway">
    <text evidence="3">Protein modification; protein glycosylation.</text>
</comment>
<feature type="signal peptide" evidence="22">
    <location>
        <begin position="1"/>
        <end position="19"/>
    </location>
</feature>
<evidence type="ECO:0000256" key="18">
    <source>
        <dbReference type="ARBA" id="ARBA00032181"/>
    </source>
</evidence>
<evidence type="ECO:0000256" key="8">
    <source>
        <dbReference type="ARBA" id="ARBA00022692"/>
    </source>
</evidence>
<evidence type="ECO:0000256" key="19">
    <source>
        <dbReference type="ARBA" id="ARBA00033291"/>
    </source>
</evidence>